<keyword evidence="8" id="KW-0966">Cell projection</keyword>
<dbReference type="HOGENOM" id="CLU_015182_0_2_9"/>
<dbReference type="KEGG" id="dmi:Desmer_3926"/>
<keyword evidence="8" id="KW-0282">Flagellum</keyword>
<evidence type="ECO:0000259" key="6">
    <source>
        <dbReference type="Pfam" id="PF02465"/>
    </source>
</evidence>
<dbReference type="PANTHER" id="PTHR30288:SF0">
    <property type="entry name" value="FLAGELLAR HOOK-ASSOCIATED PROTEIN 2"/>
    <property type="match status" value="1"/>
</dbReference>
<comment type="similarity">
    <text evidence="1 5">Belongs to the FliD family.</text>
</comment>
<dbReference type="Pfam" id="PF07195">
    <property type="entry name" value="FliD_C"/>
    <property type="match status" value="1"/>
</dbReference>
<proteinExistence type="inferred from homology"/>
<dbReference type="InterPro" id="IPR010809">
    <property type="entry name" value="FliD_C"/>
</dbReference>
<dbReference type="GO" id="GO:0009421">
    <property type="term" value="C:bacterial-type flagellum filament cap"/>
    <property type="evidence" value="ECO:0007669"/>
    <property type="project" value="InterPro"/>
</dbReference>
<dbReference type="GO" id="GO:0007155">
    <property type="term" value="P:cell adhesion"/>
    <property type="evidence" value="ECO:0007669"/>
    <property type="project" value="InterPro"/>
</dbReference>
<keyword evidence="9" id="KW-1185">Reference proteome</keyword>
<dbReference type="EMBL" id="CP003629">
    <property type="protein sequence ID" value="AFQ45762.1"/>
    <property type="molecule type" value="Genomic_DNA"/>
</dbReference>
<evidence type="ECO:0000259" key="7">
    <source>
        <dbReference type="Pfam" id="PF07195"/>
    </source>
</evidence>
<dbReference type="eggNOG" id="COG1345">
    <property type="taxonomic scope" value="Bacteria"/>
</dbReference>
<evidence type="ECO:0000256" key="5">
    <source>
        <dbReference type="RuleBase" id="RU362066"/>
    </source>
</evidence>
<reference evidence="9" key="2">
    <citation type="submission" date="2012-08" db="EMBL/GenBank/DDBJ databases">
        <title>Finished genome of Desulfosporosinus meridiei DSM 13257.</title>
        <authorList>
            <person name="Huntemann M."/>
            <person name="Wei C.-L."/>
            <person name="Han J."/>
            <person name="Detter J.C."/>
            <person name="Han C."/>
            <person name="Davenport K."/>
            <person name="Daligault H."/>
            <person name="Erkkila T."/>
            <person name="Gu W."/>
            <person name="Munk A.C.C."/>
            <person name="Teshima H."/>
            <person name="Xu Y."/>
            <person name="Chain P."/>
            <person name="Tapia R."/>
            <person name="Chen A."/>
            <person name="Krypides N."/>
            <person name="Mavromatis K."/>
            <person name="Markowitz V."/>
            <person name="Szeto E."/>
            <person name="Ivanova N."/>
            <person name="Mikhailova N."/>
            <person name="Ovchinnikova G."/>
            <person name="Pagani I."/>
            <person name="Pati A."/>
            <person name="Goodwin L."/>
            <person name="Peters L."/>
            <person name="Pitluck S."/>
            <person name="Woyke T."/>
            <person name="Pester M."/>
            <person name="Spring S."/>
            <person name="Ollivier B."/>
            <person name="Rattei T."/>
            <person name="Klenk H.-P."/>
            <person name="Wagner M."/>
            <person name="Loy A."/>
        </authorList>
    </citation>
    <scope>NUCLEOTIDE SEQUENCE [LARGE SCALE GENOMIC DNA]</scope>
    <source>
        <strain evidence="9">ATCC BAA-275 / DSM 13257 / NCIMB 13706 / S10</strain>
    </source>
</reference>
<keyword evidence="3 5" id="KW-0175">Coiled coil</keyword>
<protein>
    <recommendedName>
        <fullName evidence="5">Flagellar hook-associated protein 2</fullName>
        <shortName evidence="5">HAP2</shortName>
    </recommendedName>
    <alternativeName>
        <fullName evidence="5">Flagellar cap protein</fullName>
    </alternativeName>
</protein>
<accession>J7IVA9</accession>
<comment type="subcellular location">
    <subcellularLocation>
        <location evidence="5">Secreted</location>
    </subcellularLocation>
    <subcellularLocation>
        <location evidence="5">Bacterial flagellum</location>
    </subcellularLocation>
</comment>
<dbReference type="OrthoDB" id="9776025at2"/>
<dbReference type="AlphaFoldDB" id="J7IVA9"/>
<evidence type="ECO:0000256" key="2">
    <source>
        <dbReference type="ARBA" id="ARBA00011255"/>
    </source>
</evidence>
<feature type="domain" description="Flagellar hook-associated protein 2 N-terminal" evidence="6">
    <location>
        <begin position="15"/>
        <end position="109"/>
    </location>
</feature>
<feature type="coiled-coil region" evidence="5">
    <location>
        <begin position="484"/>
        <end position="511"/>
    </location>
</feature>
<dbReference type="STRING" id="768704.Desmer_3926"/>
<dbReference type="GO" id="GO:0009424">
    <property type="term" value="C:bacterial-type flagellum hook"/>
    <property type="evidence" value="ECO:0007669"/>
    <property type="project" value="UniProtKB-UniRule"/>
</dbReference>
<dbReference type="InterPro" id="IPR040026">
    <property type="entry name" value="FliD"/>
</dbReference>
<evidence type="ECO:0000256" key="4">
    <source>
        <dbReference type="ARBA" id="ARBA00023143"/>
    </source>
</evidence>
<name>J7IVA9_DESMD</name>
<comment type="function">
    <text evidence="5">Required for morphogenesis and for the elongation of the flagellar filament by facilitating polymerization of the flagellin monomers at the tip of growing filament. Forms a capping structure, which prevents flagellin subunits (transported through the central channel of the flagellum) from leaking out without polymerization at the distal end.</text>
</comment>
<dbReference type="PANTHER" id="PTHR30288">
    <property type="entry name" value="FLAGELLAR CAP/ASSEMBLY PROTEIN FLID"/>
    <property type="match status" value="1"/>
</dbReference>
<keyword evidence="4 5" id="KW-0975">Bacterial flagellum</keyword>
<sequence>MAVGSVGGVYGLSGSGMDIDSMVKSLMSGQQAKEDALIQKKTIAEWQKSTYNTVYDDISKFRDTVFNYKLQGTLTPNKVTSSNTSVATVTAIADAADVTHSLVVAQLASGVNLTSASSITTSGASKDTISSQFYGGTAPTGTYKFTISNGDASAEIAIDPAGSINDLVSQINKAGINVKASYDSTLDRFFMSTTTTGSSAGITITADDDNDSSWGADFFVDKLKLPSQVSSLGVKGQDAEFMLDGIHLTQAKNTFTISGVTYNLTGLSSDLSGADIEAKLASGTPISISVTNDTDTAVTNIQNLVDSYNKILDELNGLIEETRYSDYPPLTDAQKAEMKDSEITSWEAKAKSGMLHNDSTLTSLVNTMRNSFSSFVSGITSTYDPETGKKTTYNNGASIGITTGRDYTEGGKLYLDTDDLRKALNANPNVLYELFGASGTTNADGTTDIKTQGIAGRLYDGIKVAMDQLNQIASTTANAQYDTESNYAKKIAEYEKQITLAEDRFDSMQTAYYKQYNAMEVALQQLNSQSTWLSSMLGSSE</sequence>
<evidence type="ECO:0000313" key="9">
    <source>
        <dbReference type="Proteomes" id="UP000005262"/>
    </source>
</evidence>
<dbReference type="RefSeq" id="WP_014904671.1">
    <property type="nucleotide sequence ID" value="NC_018515.1"/>
</dbReference>
<evidence type="ECO:0000256" key="1">
    <source>
        <dbReference type="ARBA" id="ARBA00009764"/>
    </source>
</evidence>
<reference evidence="8 9" key="1">
    <citation type="journal article" date="2012" name="J. Bacteriol.">
        <title>Complete genome sequences of Desulfosporosinus orientis DSM765T, Desulfosporosinus youngiae DSM17734T, Desulfosporosinus meridiei DSM13257T, and Desulfosporosinus acidiphilus DSM22704T.</title>
        <authorList>
            <person name="Pester M."/>
            <person name="Brambilla E."/>
            <person name="Alazard D."/>
            <person name="Rattei T."/>
            <person name="Weinmaier T."/>
            <person name="Han J."/>
            <person name="Lucas S."/>
            <person name="Lapidus A."/>
            <person name="Cheng J.F."/>
            <person name="Goodwin L."/>
            <person name="Pitluck S."/>
            <person name="Peters L."/>
            <person name="Ovchinnikova G."/>
            <person name="Teshima H."/>
            <person name="Detter J.C."/>
            <person name="Han C.S."/>
            <person name="Tapia R."/>
            <person name="Land M.L."/>
            <person name="Hauser L."/>
            <person name="Kyrpides N.C."/>
            <person name="Ivanova N.N."/>
            <person name="Pagani I."/>
            <person name="Huntmann M."/>
            <person name="Wei C.L."/>
            <person name="Davenport K.W."/>
            <person name="Daligault H."/>
            <person name="Chain P.S."/>
            <person name="Chen A."/>
            <person name="Mavromatis K."/>
            <person name="Markowitz V."/>
            <person name="Szeto E."/>
            <person name="Mikhailova N."/>
            <person name="Pati A."/>
            <person name="Wagner M."/>
            <person name="Woyke T."/>
            <person name="Ollivier B."/>
            <person name="Klenk H.P."/>
            <person name="Spring S."/>
            <person name="Loy A."/>
        </authorList>
    </citation>
    <scope>NUCLEOTIDE SEQUENCE [LARGE SCALE GENOMIC DNA]</scope>
    <source>
        <strain evidence="9">ATCC BAA-275 / DSM 13257 / NCIMB 13706 / S10</strain>
    </source>
</reference>
<feature type="domain" description="Flagellar hook-associated protein 2 C-terminal" evidence="7">
    <location>
        <begin position="236"/>
        <end position="528"/>
    </location>
</feature>
<dbReference type="GO" id="GO:0071973">
    <property type="term" value="P:bacterial-type flagellum-dependent cell motility"/>
    <property type="evidence" value="ECO:0007669"/>
    <property type="project" value="TreeGrafter"/>
</dbReference>
<dbReference type="Pfam" id="PF02465">
    <property type="entry name" value="FliD_N"/>
    <property type="match status" value="1"/>
</dbReference>
<keyword evidence="8" id="KW-0969">Cilium</keyword>
<evidence type="ECO:0000256" key="3">
    <source>
        <dbReference type="ARBA" id="ARBA00023054"/>
    </source>
</evidence>
<comment type="subunit">
    <text evidence="2 5">Homopentamer.</text>
</comment>
<dbReference type="Proteomes" id="UP000005262">
    <property type="component" value="Chromosome"/>
</dbReference>
<organism evidence="8 9">
    <name type="scientific">Desulfosporosinus meridiei (strain ATCC BAA-275 / DSM 13257 / KCTC 12902 / NCIMB 13706 / S10)</name>
    <dbReference type="NCBI Taxonomy" id="768704"/>
    <lineage>
        <taxon>Bacteria</taxon>
        <taxon>Bacillati</taxon>
        <taxon>Bacillota</taxon>
        <taxon>Clostridia</taxon>
        <taxon>Eubacteriales</taxon>
        <taxon>Desulfitobacteriaceae</taxon>
        <taxon>Desulfosporosinus</taxon>
    </lineage>
</organism>
<gene>
    <name evidence="8" type="ordered locus">Desmer_3926</name>
</gene>
<keyword evidence="5" id="KW-0964">Secreted</keyword>
<evidence type="ECO:0000313" key="8">
    <source>
        <dbReference type="EMBL" id="AFQ45762.1"/>
    </source>
</evidence>
<dbReference type="InterPro" id="IPR003481">
    <property type="entry name" value="FliD_N"/>
</dbReference>
<dbReference type="GO" id="GO:0005576">
    <property type="term" value="C:extracellular region"/>
    <property type="evidence" value="ECO:0007669"/>
    <property type="project" value="UniProtKB-SubCell"/>
</dbReference>